<reference evidence="1" key="1">
    <citation type="journal article" date="2014" name="Front. Microbiol.">
        <title>High frequency of phylogenetically diverse reductive dehalogenase-homologous genes in deep subseafloor sedimentary metagenomes.</title>
        <authorList>
            <person name="Kawai M."/>
            <person name="Futagami T."/>
            <person name="Toyoda A."/>
            <person name="Takaki Y."/>
            <person name="Nishi S."/>
            <person name="Hori S."/>
            <person name="Arai W."/>
            <person name="Tsubouchi T."/>
            <person name="Morono Y."/>
            <person name="Uchiyama I."/>
            <person name="Ito T."/>
            <person name="Fujiyama A."/>
            <person name="Inagaki F."/>
            <person name="Takami H."/>
        </authorList>
    </citation>
    <scope>NUCLEOTIDE SEQUENCE</scope>
    <source>
        <strain evidence="1">Expedition CK06-06</strain>
    </source>
</reference>
<sequence length="200" mass="21771">MAKNTMDLILRDRLQFTLSATGGQTTVYGRFDLSDYVSALERKGLSIKEVQFQMRDPTSATLANTGIWDQAGRFSEAGTATTQSAGLKIYATIRAYENADTVGIASPDVICIEEYLSYTGPFDPATGLPGNLTLLRDKYGTPDLHPNGFPVVTDLLIGVAADAWRTGDDQTLELDVMLIAEPISITQKQLTEMLVQGQDQ</sequence>
<dbReference type="EMBL" id="BART01000866">
    <property type="protein sequence ID" value="GAG57837.1"/>
    <property type="molecule type" value="Genomic_DNA"/>
</dbReference>
<proteinExistence type="predicted"/>
<protein>
    <submittedName>
        <fullName evidence="1">Uncharacterized protein</fullName>
    </submittedName>
</protein>
<name>X0ZI74_9ZZZZ</name>
<gene>
    <name evidence="1" type="ORF">S01H4_03507</name>
</gene>
<organism evidence="1">
    <name type="scientific">marine sediment metagenome</name>
    <dbReference type="NCBI Taxonomy" id="412755"/>
    <lineage>
        <taxon>unclassified sequences</taxon>
        <taxon>metagenomes</taxon>
        <taxon>ecological metagenomes</taxon>
    </lineage>
</organism>
<comment type="caution">
    <text evidence="1">The sequence shown here is derived from an EMBL/GenBank/DDBJ whole genome shotgun (WGS) entry which is preliminary data.</text>
</comment>
<dbReference type="AlphaFoldDB" id="X0ZI74"/>
<accession>X0ZI74</accession>
<evidence type="ECO:0000313" key="1">
    <source>
        <dbReference type="EMBL" id="GAG57837.1"/>
    </source>
</evidence>